<protein>
    <submittedName>
        <fullName evidence="1">Uncharacterized protein</fullName>
    </submittedName>
</protein>
<sequence>MKRCDRFECENHFQPKVSYQIYCSQECRDLATKDKIAERYQVTKRQKRLGKVRRCLGGCGVQLSIYNDSGFCSNCNVSEKAVSKMLKEVKGFFDYEQD</sequence>
<organism evidence="1">
    <name type="scientific">uncultured Caudovirales phage</name>
    <dbReference type="NCBI Taxonomy" id="2100421"/>
    <lineage>
        <taxon>Viruses</taxon>
        <taxon>Duplodnaviria</taxon>
        <taxon>Heunggongvirae</taxon>
        <taxon>Uroviricota</taxon>
        <taxon>Caudoviricetes</taxon>
        <taxon>Peduoviridae</taxon>
        <taxon>Maltschvirus</taxon>
        <taxon>Maltschvirus maltsch</taxon>
    </lineage>
</organism>
<evidence type="ECO:0000313" key="1">
    <source>
        <dbReference type="EMBL" id="CAB4157198.1"/>
    </source>
</evidence>
<name>A0A6J5NK04_9CAUD</name>
<accession>A0A6J5NK04</accession>
<reference evidence="1" key="1">
    <citation type="submission" date="2020-04" db="EMBL/GenBank/DDBJ databases">
        <authorList>
            <person name="Chiriac C."/>
            <person name="Salcher M."/>
            <person name="Ghai R."/>
            <person name="Kavagutti S V."/>
        </authorList>
    </citation>
    <scope>NUCLEOTIDE SEQUENCE</scope>
</reference>
<gene>
    <name evidence="1" type="ORF">UFOVP694_8</name>
</gene>
<dbReference type="EMBL" id="LR796651">
    <property type="protein sequence ID" value="CAB4157198.1"/>
    <property type="molecule type" value="Genomic_DNA"/>
</dbReference>
<proteinExistence type="predicted"/>